<sequence>MTNITREIINTWANSIKSRTFRFNDTYSLGPATHLQEILRGIFARQGQERKMVPSNSWLWGSHFLFNNQSNLVTGSDGYDNYQAPVIDGHQLYLRRLWAKGSIRFFDVPELNSSLHCDEHVSSVRFINENVLVNIERNFHTHLAPLLQENRTLIYTNALHSPPPAATTTTDSSISKTININRDDGLAGACLSLTPVDLLKYSMLTYNLHKIHIDTKYCHSVENLPTLVVHGPLQVTLLLYHFAIQHPELKPTQFKYRTYQVCFVNDKLSICVTPSDGIYDLCLFNAHDGRVYMQGQLTCQ</sequence>
<evidence type="ECO:0008006" key="3">
    <source>
        <dbReference type="Google" id="ProtNLM"/>
    </source>
</evidence>
<gene>
    <name evidence="1" type="ORF">LODBEIA_P51120</name>
</gene>
<evidence type="ECO:0000313" key="1">
    <source>
        <dbReference type="EMBL" id="CAK9441243.1"/>
    </source>
</evidence>
<dbReference type="PANTHER" id="PTHR28152:SF1">
    <property type="entry name" value="HYDROXYACYL-THIOESTER DEHYDRATASE TYPE 2, MITOCHONDRIAL"/>
    <property type="match status" value="1"/>
</dbReference>
<proteinExistence type="predicted"/>
<dbReference type="EMBL" id="OZ022410">
    <property type="protein sequence ID" value="CAK9441243.1"/>
    <property type="molecule type" value="Genomic_DNA"/>
</dbReference>
<dbReference type="PANTHER" id="PTHR28152">
    <property type="entry name" value="HYDROXYACYL-THIOESTER DEHYDRATASE TYPE 2, MITOCHONDRIAL"/>
    <property type="match status" value="1"/>
</dbReference>
<evidence type="ECO:0000313" key="2">
    <source>
        <dbReference type="Proteomes" id="UP001497383"/>
    </source>
</evidence>
<organism evidence="1 2">
    <name type="scientific">Lodderomyces beijingensis</name>
    <dbReference type="NCBI Taxonomy" id="1775926"/>
    <lineage>
        <taxon>Eukaryota</taxon>
        <taxon>Fungi</taxon>
        <taxon>Dikarya</taxon>
        <taxon>Ascomycota</taxon>
        <taxon>Saccharomycotina</taxon>
        <taxon>Pichiomycetes</taxon>
        <taxon>Debaryomycetaceae</taxon>
        <taxon>Candida/Lodderomyces clade</taxon>
        <taxon>Lodderomyces</taxon>
    </lineage>
</organism>
<dbReference type="InterPro" id="IPR029069">
    <property type="entry name" value="HotDog_dom_sf"/>
</dbReference>
<dbReference type="Proteomes" id="UP001497383">
    <property type="component" value="Chromosome 6"/>
</dbReference>
<keyword evidence="2" id="KW-1185">Reference proteome</keyword>
<dbReference type="Gene3D" id="3.10.129.10">
    <property type="entry name" value="Hotdog Thioesterase"/>
    <property type="match status" value="1"/>
</dbReference>
<accession>A0ABP0ZRW1</accession>
<reference evidence="1 2" key="1">
    <citation type="submission" date="2024-03" db="EMBL/GenBank/DDBJ databases">
        <authorList>
            <person name="Brejova B."/>
        </authorList>
    </citation>
    <scope>NUCLEOTIDE SEQUENCE [LARGE SCALE GENOMIC DNA]</scope>
    <source>
        <strain evidence="1 2">CBS 14171</strain>
    </source>
</reference>
<name>A0ABP0ZRW1_9ASCO</name>
<protein>
    <recommendedName>
        <fullName evidence="3">MaoC-like domain-containing protein</fullName>
    </recommendedName>
</protein>
<dbReference type="SUPFAM" id="SSF54637">
    <property type="entry name" value="Thioesterase/thiol ester dehydrase-isomerase"/>
    <property type="match status" value="1"/>
</dbReference>
<dbReference type="RefSeq" id="XP_066832050.1">
    <property type="nucleotide sequence ID" value="XM_066975409.1"/>
</dbReference>
<dbReference type="GeneID" id="92210308"/>
<dbReference type="InterPro" id="IPR052741">
    <property type="entry name" value="Mitochondrial_HTD2"/>
</dbReference>